<gene>
    <name evidence="1" type="ORF">B5F97_02850</name>
</gene>
<dbReference type="Pfam" id="PF12964">
    <property type="entry name" value="DUF3853"/>
    <property type="match status" value="1"/>
</dbReference>
<sequence length="105" mass="11365">MEEKFNLNQLLQKPIAMMTGEELCFLITKSVESTEKASSPIAPKGNYYGIEGIARVFGCSVPTANRIKKSGIIDKAITQIGRKIVVDADLALSLAKESGGIHIKE</sequence>
<protein>
    <recommendedName>
        <fullName evidence="3">DUF3853 family protein</fullName>
    </recommendedName>
</protein>
<evidence type="ECO:0000313" key="2">
    <source>
        <dbReference type="Proteomes" id="UP000195386"/>
    </source>
</evidence>
<accession>A0A1Y3YXB1</accession>
<dbReference type="RefSeq" id="WP_087425378.1">
    <property type="nucleotide sequence ID" value="NZ_NFII01000002.1"/>
</dbReference>
<dbReference type="InterPro" id="IPR024363">
    <property type="entry name" value="DUF3853"/>
</dbReference>
<dbReference type="AlphaFoldDB" id="A0A1Y3YXB1"/>
<evidence type="ECO:0000313" key="1">
    <source>
        <dbReference type="EMBL" id="OUO02476.1"/>
    </source>
</evidence>
<comment type="caution">
    <text evidence="1">The sequence shown here is derived from an EMBL/GenBank/DDBJ whole genome shotgun (WGS) entry which is preliminary data.</text>
</comment>
<dbReference type="Proteomes" id="UP000195386">
    <property type="component" value="Unassembled WGS sequence"/>
</dbReference>
<evidence type="ECO:0008006" key="3">
    <source>
        <dbReference type="Google" id="ProtNLM"/>
    </source>
</evidence>
<organism evidence="1 2">
    <name type="scientific">Bacteroides clarus</name>
    <dbReference type="NCBI Taxonomy" id="626929"/>
    <lineage>
        <taxon>Bacteria</taxon>
        <taxon>Pseudomonadati</taxon>
        <taxon>Bacteroidota</taxon>
        <taxon>Bacteroidia</taxon>
        <taxon>Bacteroidales</taxon>
        <taxon>Bacteroidaceae</taxon>
        <taxon>Bacteroides</taxon>
    </lineage>
</organism>
<reference evidence="2" key="1">
    <citation type="submission" date="2017-04" db="EMBL/GenBank/DDBJ databases">
        <title>Function of individual gut microbiota members based on whole genome sequencing of pure cultures obtained from chicken caecum.</title>
        <authorList>
            <person name="Medvecky M."/>
            <person name="Cejkova D."/>
            <person name="Polansky O."/>
            <person name="Karasova D."/>
            <person name="Kubasova T."/>
            <person name="Cizek A."/>
            <person name="Rychlik I."/>
        </authorList>
    </citation>
    <scope>NUCLEOTIDE SEQUENCE [LARGE SCALE GENOMIC DNA]</scope>
    <source>
        <strain evidence="2">An43</strain>
    </source>
</reference>
<proteinExistence type="predicted"/>
<name>A0A1Y3YXB1_9BACE</name>
<dbReference type="EMBL" id="NFII01000002">
    <property type="protein sequence ID" value="OUO02476.1"/>
    <property type="molecule type" value="Genomic_DNA"/>
</dbReference>